<dbReference type="InterPro" id="IPR016024">
    <property type="entry name" value="ARM-type_fold"/>
</dbReference>
<keyword evidence="6" id="KW-1185">Reference proteome</keyword>
<evidence type="ECO:0000313" key="5">
    <source>
        <dbReference type="EMBL" id="KAK7047833.1"/>
    </source>
</evidence>
<comment type="caution">
    <text evidence="5">The sequence shown here is derived from an EMBL/GenBank/DDBJ whole genome shotgun (WGS) entry which is preliminary data.</text>
</comment>
<evidence type="ECO:0000256" key="1">
    <source>
        <dbReference type="ARBA" id="ARBA00022737"/>
    </source>
</evidence>
<reference evidence="5 6" key="1">
    <citation type="submission" date="2024-01" db="EMBL/GenBank/DDBJ databases">
        <title>A draft genome for a cacao thread blight-causing isolate of Paramarasmius palmivorus.</title>
        <authorList>
            <person name="Baruah I.K."/>
            <person name="Bukari Y."/>
            <person name="Amoako-Attah I."/>
            <person name="Meinhardt L.W."/>
            <person name="Bailey B.A."/>
            <person name="Cohen S.P."/>
        </authorList>
    </citation>
    <scope>NUCLEOTIDE SEQUENCE [LARGE SCALE GENOMIC DNA]</scope>
    <source>
        <strain evidence="5 6">GH-12</strain>
    </source>
</reference>
<dbReference type="PANTHER" id="PTHR12537">
    <property type="entry name" value="RNA BINDING PROTEIN PUMILIO-RELATED"/>
    <property type="match status" value="1"/>
</dbReference>
<feature type="repeat" description="Pumilio" evidence="2">
    <location>
        <begin position="361"/>
        <end position="397"/>
    </location>
</feature>
<feature type="compositionally biased region" description="Polar residues" evidence="3">
    <location>
        <begin position="16"/>
        <end position="63"/>
    </location>
</feature>
<feature type="repeat" description="Pumilio" evidence="2">
    <location>
        <begin position="583"/>
        <end position="620"/>
    </location>
</feature>
<dbReference type="Pfam" id="PF00806">
    <property type="entry name" value="PUF"/>
    <property type="match status" value="7"/>
</dbReference>
<dbReference type="AlphaFoldDB" id="A0AAW0D7Z9"/>
<dbReference type="EMBL" id="JAYKXP010000018">
    <property type="protein sequence ID" value="KAK7047833.1"/>
    <property type="molecule type" value="Genomic_DNA"/>
</dbReference>
<dbReference type="PANTHER" id="PTHR12537:SF12">
    <property type="entry name" value="MATERNAL PROTEIN PUMILIO"/>
    <property type="match status" value="1"/>
</dbReference>
<feature type="repeat" description="Pumilio" evidence="2">
    <location>
        <begin position="325"/>
        <end position="360"/>
    </location>
</feature>
<evidence type="ECO:0000256" key="3">
    <source>
        <dbReference type="SAM" id="MobiDB-lite"/>
    </source>
</evidence>
<dbReference type="GO" id="GO:0000288">
    <property type="term" value="P:nuclear-transcribed mRNA catabolic process, deadenylation-dependent decay"/>
    <property type="evidence" value="ECO:0007669"/>
    <property type="project" value="TreeGrafter"/>
</dbReference>
<dbReference type="PROSITE" id="PS50303">
    <property type="entry name" value="PUM_HD"/>
    <property type="match status" value="1"/>
</dbReference>
<sequence>MSTGTGNNASPPPDKLTSSQILSNNQSSVGNLQGTSTLRTRLRNNAVTRKKYTSNPGHQYTNDLESAPLYQSIESTQSAVVSTEMHNQGSYSIGGGTTSSGDLYFANTNDRNAEDDQVVWRPSIQAQPRHGPEFLSIGTFPARGGILHERISQEVTSSAIHSDSRALNESRSNHSMASSERIPLRQEQNPIHNSSGNPNVSEVIAERPRAFQHAIPPGLACSSYTPQPQPKQFTWNAFTQPQNLARQTYHSPLTQFPSPYNGFFAHTPTPHLNPSASFGHGAPFLHWTPFTNTFTAPTLPTPDTRSPKLVAFHSSQSTDTWALTDIVGHIAEFSCDRYGTRFVQDKLSICSSEQKRVIFSELVPNAALRVMFDAFGNFVIQKLFEQATQAQKIQLALNMSGHIFDLSVDQYGCRVVQKALEHILPDQQLEFLRELEPRIDYCLRHPQAHHVIEKFIAVLQPGDLSFLHVIENCAAELATDHFGCRVIQRCIECIPRRIIPSFFDELHDKTGLLIDDQYGNYVMQCILSHGNQYDKATVIAKIRGQMVRLAHNKYSSNVCEKALTVANPDTRAGLINEFLASAESPNETPVSLLAKDHYGNYVLQRAIAVANTDQREQLLARVREGLPVNRHSRITNQRLLGIERLLDNFNL</sequence>
<dbReference type="Gene3D" id="1.25.10.10">
    <property type="entry name" value="Leucine-rich Repeat Variant"/>
    <property type="match status" value="1"/>
</dbReference>
<evidence type="ECO:0000313" key="6">
    <source>
        <dbReference type="Proteomes" id="UP001383192"/>
    </source>
</evidence>
<feature type="repeat" description="Pumilio" evidence="2">
    <location>
        <begin position="505"/>
        <end position="540"/>
    </location>
</feature>
<dbReference type="Proteomes" id="UP001383192">
    <property type="component" value="Unassembled WGS sequence"/>
</dbReference>
<dbReference type="SMART" id="SM00025">
    <property type="entry name" value="Pumilio"/>
    <property type="match status" value="8"/>
</dbReference>
<feature type="region of interest" description="Disordered" evidence="3">
    <location>
        <begin position="1"/>
        <end position="63"/>
    </location>
</feature>
<feature type="repeat" description="Pumilio" evidence="2">
    <location>
        <begin position="468"/>
        <end position="504"/>
    </location>
</feature>
<dbReference type="PROSITE" id="PS50302">
    <property type="entry name" value="PUM"/>
    <property type="match status" value="7"/>
</dbReference>
<dbReference type="CDD" id="cd07920">
    <property type="entry name" value="Pumilio"/>
    <property type="match status" value="1"/>
</dbReference>
<proteinExistence type="predicted"/>
<gene>
    <name evidence="5" type="ORF">VNI00_006161</name>
</gene>
<feature type="compositionally biased region" description="Basic and acidic residues" evidence="3">
    <location>
        <begin position="162"/>
        <end position="172"/>
    </location>
</feature>
<dbReference type="InterPro" id="IPR033133">
    <property type="entry name" value="PUM-HD"/>
</dbReference>
<protein>
    <recommendedName>
        <fullName evidence="4">PUM-HD domain-containing protein</fullName>
    </recommendedName>
</protein>
<feature type="repeat" description="Pumilio" evidence="2">
    <location>
        <begin position="398"/>
        <end position="433"/>
    </location>
</feature>
<feature type="region of interest" description="Disordered" evidence="3">
    <location>
        <begin position="154"/>
        <end position="182"/>
    </location>
</feature>
<dbReference type="GO" id="GO:0005737">
    <property type="term" value="C:cytoplasm"/>
    <property type="evidence" value="ECO:0007669"/>
    <property type="project" value="TreeGrafter"/>
</dbReference>
<dbReference type="InterPro" id="IPR001313">
    <property type="entry name" value="Pumilio_RNA-bd_rpt"/>
</dbReference>
<dbReference type="GO" id="GO:0003730">
    <property type="term" value="F:mRNA 3'-UTR binding"/>
    <property type="evidence" value="ECO:0007669"/>
    <property type="project" value="TreeGrafter"/>
</dbReference>
<keyword evidence="1" id="KW-0677">Repeat</keyword>
<dbReference type="InterPro" id="IPR011989">
    <property type="entry name" value="ARM-like"/>
</dbReference>
<name>A0AAW0D7Z9_9AGAR</name>
<feature type="domain" description="PUM-HD" evidence="4">
    <location>
        <begin position="304"/>
        <end position="646"/>
    </location>
</feature>
<evidence type="ECO:0000256" key="2">
    <source>
        <dbReference type="PROSITE-ProRule" id="PRU00317"/>
    </source>
</evidence>
<organism evidence="5 6">
    <name type="scientific">Paramarasmius palmivorus</name>
    <dbReference type="NCBI Taxonomy" id="297713"/>
    <lineage>
        <taxon>Eukaryota</taxon>
        <taxon>Fungi</taxon>
        <taxon>Dikarya</taxon>
        <taxon>Basidiomycota</taxon>
        <taxon>Agaricomycotina</taxon>
        <taxon>Agaricomycetes</taxon>
        <taxon>Agaricomycetidae</taxon>
        <taxon>Agaricales</taxon>
        <taxon>Marasmiineae</taxon>
        <taxon>Marasmiaceae</taxon>
        <taxon>Paramarasmius</taxon>
    </lineage>
</organism>
<evidence type="ECO:0000259" key="4">
    <source>
        <dbReference type="PROSITE" id="PS50303"/>
    </source>
</evidence>
<dbReference type="SUPFAM" id="SSF48371">
    <property type="entry name" value="ARM repeat"/>
    <property type="match status" value="1"/>
</dbReference>
<dbReference type="InterPro" id="IPR033712">
    <property type="entry name" value="Pumilio_RNA-bd"/>
</dbReference>
<feature type="repeat" description="Pumilio" evidence="2">
    <location>
        <begin position="541"/>
        <end position="576"/>
    </location>
</feature>
<accession>A0AAW0D7Z9</accession>